<gene>
    <name evidence="2" type="ORF">HYH03_009704</name>
</gene>
<sequence>MELGDSLAPPWVRRGARGTAESTSPTEQAPEAACGPPLTPAQRRLLVAAGVGIPERLLSSRPSQQAQALAQQPVRGAWRAGATYRPALRAAATAALTAAAPQPMTPAVDVPAALSIDCWRKARSDWRDFQTSLCALWRSHESLARSRRKGLNQGDTNAAFARLMGHPDHVDPCDVSAAVASCRLQSCGPCTESEAGSDDVPPSLLLGAWDDAPIWVGSEAQLLPGRAALLCAICTQLFVGVFLPSPDGPDANWMCAGDMPRKYGFDSARIMCQGLLQGSGCHSPTHPHLRIFTFMVTALMAFVAKTPAAVQALGAATTGTTPGPLAALTSVPALAKLARATADTVDAATPNMELHLIPTDEYKFAETVVEAYCRAVMQAARDAEVQAEGSGPGLAEEPGSLPPEGSPAGGAESHARHSADRLAEALEAACRSRLAESGCALTQEVVDADPEAGDRARQKADGKYLKLVAGLLEALQADGGEGSVRAQDWIDMHSARRMASRLRLALLRARLGSWLPAELASIARAVCRPAVTSSAGEAGPGETKAAAQPGGAREEVEKLRLEAAELDLPATRAALARALVAAHLDQRPTRIAVCDPRAFALLASAAAVLCVARDQAWQAVQHAGRQGPEGPSEIPRAEDCGFFPGLLLRPGRAPGATAVDGTGPDRGEQGGGHGCNGRGRRATDAALEVELVPLSFPWPGCPQTADRIDRSLCTSLEQDLFARTLADKLESQGKVAVMCEVHYSPPALQVMLRVCVKALDILRAAGREAVLLPVVPDLRGCGSVRLFSRDLVQSVVDEDSDHRGAAQLYSTWRQRLRLASTTRTSKLLQDGCVAVDDEAGHLHTLAHAVMGDKDSFTPSIQELMVKRLDSISIPLKAAQREAELMLNEQLHEALEAELDVQQMGRYGLAYWIVEVDPANLNSPVVPGRVQGQGAAGEEGAGSEGGAKGTGWNWGDEGGDGGSFMDELD</sequence>
<comment type="caution">
    <text evidence="2">The sequence shown here is derived from an EMBL/GenBank/DDBJ whole genome shotgun (WGS) entry which is preliminary data.</text>
</comment>
<feature type="region of interest" description="Disordered" evidence="1">
    <location>
        <begin position="1"/>
        <end position="38"/>
    </location>
</feature>
<evidence type="ECO:0000256" key="1">
    <source>
        <dbReference type="SAM" id="MobiDB-lite"/>
    </source>
</evidence>
<keyword evidence="3" id="KW-1185">Reference proteome</keyword>
<dbReference type="EMBL" id="JAEHOE010000048">
    <property type="protein sequence ID" value="KAG2491973.1"/>
    <property type="molecule type" value="Genomic_DNA"/>
</dbReference>
<evidence type="ECO:0000313" key="3">
    <source>
        <dbReference type="Proteomes" id="UP000612055"/>
    </source>
</evidence>
<protein>
    <submittedName>
        <fullName evidence="2">Uncharacterized protein</fullName>
    </submittedName>
</protein>
<feature type="compositionally biased region" description="Gly residues" evidence="1">
    <location>
        <begin position="933"/>
        <end position="948"/>
    </location>
</feature>
<feature type="region of interest" description="Disordered" evidence="1">
    <location>
        <begin position="384"/>
        <end position="418"/>
    </location>
</feature>
<feature type="region of interest" description="Disordered" evidence="1">
    <location>
        <begin position="929"/>
        <end position="968"/>
    </location>
</feature>
<dbReference type="Proteomes" id="UP000612055">
    <property type="component" value="Unassembled WGS sequence"/>
</dbReference>
<feature type="region of interest" description="Disordered" evidence="1">
    <location>
        <begin position="653"/>
        <end position="680"/>
    </location>
</feature>
<feature type="region of interest" description="Disordered" evidence="1">
    <location>
        <begin position="533"/>
        <end position="553"/>
    </location>
</feature>
<dbReference type="AlphaFoldDB" id="A0A835XXD6"/>
<proteinExistence type="predicted"/>
<evidence type="ECO:0000313" key="2">
    <source>
        <dbReference type="EMBL" id="KAG2491973.1"/>
    </source>
</evidence>
<accession>A0A835XXD6</accession>
<name>A0A835XXD6_9CHLO</name>
<organism evidence="2 3">
    <name type="scientific">Edaphochlamys debaryana</name>
    <dbReference type="NCBI Taxonomy" id="47281"/>
    <lineage>
        <taxon>Eukaryota</taxon>
        <taxon>Viridiplantae</taxon>
        <taxon>Chlorophyta</taxon>
        <taxon>core chlorophytes</taxon>
        <taxon>Chlorophyceae</taxon>
        <taxon>CS clade</taxon>
        <taxon>Chlamydomonadales</taxon>
        <taxon>Chlamydomonadales incertae sedis</taxon>
        <taxon>Edaphochlamys</taxon>
    </lineage>
</organism>
<reference evidence="2" key="1">
    <citation type="journal article" date="2020" name="bioRxiv">
        <title>Comparative genomics of Chlamydomonas.</title>
        <authorList>
            <person name="Craig R.J."/>
            <person name="Hasan A.R."/>
            <person name="Ness R.W."/>
            <person name="Keightley P.D."/>
        </authorList>
    </citation>
    <scope>NUCLEOTIDE SEQUENCE</scope>
    <source>
        <strain evidence="2">CCAP 11/70</strain>
    </source>
</reference>